<evidence type="ECO:0000256" key="1">
    <source>
        <dbReference type="SAM" id="MobiDB-lite"/>
    </source>
</evidence>
<reference evidence="2" key="3">
    <citation type="submission" date="2014-01" db="EMBL/GenBank/DDBJ databases">
        <title>Evolution of pathogenesis and genome organization in the Tremellales.</title>
        <authorList>
            <person name="Cuomo C."/>
            <person name="Litvintseva A."/>
            <person name="Heitman J."/>
            <person name="Chen Y."/>
            <person name="Sun S."/>
            <person name="Springer D."/>
            <person name="Dromer F."/>
            <person name="Young S."/>
            <person name="Zeng Q."/>
            <person name="Chapman S."/>
            <person name="Gujja S."/>
            <person name="Saif S."/>
            <person name="Birren B."/>
        </authorList>
    </citation>
    <scope>NUCLEOTIDE SEQUENCE</scope>
    <source>
        <strain evidence="2">CBS 10118</strain>
    </source>
</reference>
<feature type="region of interest" description="Disordered" evidence="1">
    <location>
        <begin position="88"/>
        <end position="107"/>
    </location>
</feature>
<feature type="region of interest" description="Disordered" evidence="1">
    <location>
        <begin position="649"/>
        <end position="703"/>
    </location>
</feature>
<accession>A0A1B9G9S4</accession>
<feature type="region of interest" description="Disordered" evidence="1">
    <location>
        <begin position="45"/>
        <end position="81"/>
    </location>
</feature>
<dbReference type="VEuPathDB" id="FungiDB:I302_02597"/>
<feature type="compositionally biased region" description="Polar residues" evidence="1">
    <location>
        <begin position="68"/>
        <end position="77"/>
    </location>
</feature>
<reference evidence="3" key="4">
    <citation type="submission" date="2024-02" db="EMBL/GenBank/DDBJ databases">
        <title>Comparative genomics of Cryptococcus and Kwoniella reveals pathogenesis evolution and contrasting modes of karyotype evolution via chromosome fusion or intercentromeric recombination.</title>
        <authorList>
            <person name="Coelho M.A."/>
            <person name="David-Palma M."/>
            <person name="Shea T."/>
            <person name="Bowers K."/>
            <person name="McGinley-Smith S."/>
            <person name="Mohammad A.W."/>
            <person name="Gnirke A."/>
            <person name="Yurkov A.M."/>
            <person name="Nowrousian M."/>
            <person name="Sun S."/>
            <person name="Cuomo C.A."/>
            <person name="Heitman J."/>
        </authorList>
    </citation>
    <scope>NUCLEOTIDE SEQUENCE</scope>
    <source>
        <strain evidence="3">CBS 10118</strain>
    </source>
</reference>
<dbReference type="AlphaFoldDB" id="A0A1B9G9S4"/>
<dbReference type="KEGG" id="kbi:30206996"/>
<dbReference type="Proteomes" id="UP000092730">
    <property type="component" value="Chromosome 2"/>
</dbReference>
<feature type="region of interest" description="Disordered" evidence="1">
    <location>
        <begin position="167"/>
        <end position="218"/>
    </location>
</feature>
<keyword evidence="4" id="KW-1185">Reference proteome</keyword>
<reference evidence="2" key="1">
    <citation type="submission" date="2013-07" db="EMBL/GenBank/DDBJ databases">
        <title>The Genome Sequence of Cryptococcus bestiolae CBS10118.</title>
        <authorList>
            <consortium name="The Broad Institute Genome Sequencing Platform"/>
            <person name="Cuomo C."/>
            <person name="Litvintseva A."/>
            <person name="Chen Y."/>
            <person name="Heitman J."/>
            <person name="Sun S."/>
            <person name="Springer D."/>
            <person name="Dromer F."/>
            <person name="Young S.K."/>
            <person name="Zeng Q."/>
            <person name="Gargeya S."/>
            <person name="Fitzgerald M."/>
            <person name="Abouelleil A."/>
            <person name="Alvarado L."/>
            <person name="Berlin A.M."/>
            <person name="Chapman S.B."/>
            <person name="Dewar J."/>
            <person name="Goldberg J."/>
            <person name="Griggs A."/>
            <person name="Gujja S."/>
            <person name="Hansen M."/>
            <person name="Howarth C."/>
            <person name="Imamovic A."/>
            <person name="Larimer J."/>
            <person name="McCowan C."/>
            <person name="Murphy C."/>
            <person name="Pearson M."/>
            <person name="Priest M."/>
            <person name="Roberts A."/>
            <person name="Saif S."/>
            <person name="Shea T."/>
            <person name="Sykes S."/>
            <person name="Wortman J."/>
            <person name="Nusbaum C."/>
            <person name="Birren B."/>
        </authorList>
    </citation>
    <scope>NUCLEOTIDE SEQUENCE [LARGE SCALE GENOMIC DNA]</scope>
    <source>
        <strain evidence="2">CBS 10118</strain>
    </source>
</reference>
<evidence type="ECO:0000313" key="3">
    <source>
        <dbReference type="EMBL" id="WVW81892.1"/>
    </source>
</evidence>
<feature type="compositionally biased region" description="Low complexity" evidence="1">
    <location>
        <begin position="286"/>
        <end position="296"/>
    </location>
</feature>
<feature type="compositionally biased region" description="Polar residues" evidence="1">
    <location>
        <begin position="274"/>
        <end position="285"/>
    </location>
</feature>
<feature type="compositionally biased region" description="Basic and acidic residues" evidence="1">
    <location>
        <begin position="201"/>
        <end position="218"/>
    </location>
</feature>
<sequence>MNKDDPPPTSPTRELYSPIRYPLPPSPSPWRRALSLVAVPSIHRTTSAFGSRRDKDKSKRLSALNGISIGTGNGSLTDSEDQLHQPIPKAITSRPPPETVNPFPHDTPIYEHPAYASRARVNRSMSLPFSSGETDISMINHYPTSSITSLSESIKGSVDTSVPRTEFFSTFDETPPGQSRSSDSQSQSQSQSQSTTSIPCVEHEMGLEGRRELDPPPVKWEPERERILDTPQIPVPQNTIEEGLTPTTTPSLSALTNEESFFHVDRILFQEPSSVSIGNDHPNVTSPSSIQLQPSLPSVPPSRPRGPSIAPFLPLPPSPPSRSSSIPFPPFLPFPYLRSPPILPGSIHPPSPGDYLSHTRSLSSPISPPIPPIGWSTGPSSCPTATPQDSNTGSVALPGILAHAPVLPGPNVPPASPPPSLSIAPPPSTNSSSIPAPPSGTSSIPPGIPTYTSPVLPSLPNIPHIVWLPYPPGSGIPPPTIPGFREGRPIPIPALGHPPAVSTHPPVSPSIPTAPQVSVDGRGAAPGETRNIILPDYRELVEINLPKCETTYVVDSVPALLRILDRETASSPSPAHVTENQHQAKHIIRSNGTVDLDLPNTPSTPHPLSREARTVLPVHVGRVPTLEILEDAPSHLGNIERELYELSFPSAPAPATPSSDHPPPLDIPQTHTHESIRRPQVLSEGQARATSPPPRRGVPKFDWRRKLRIPSSVSLSGRSEVPRPPPMRRDMVSTLAVQGSATPSERASTTTTSTTEVAEAQPQGVWWIGEGEKHHDPLGDLIIAERDARWRISIERFKGDSELISHLSQSPTKIQLLTIQAPSLPCQPSRRDSSLNIISIFLNYLFTHDTKELHEIQHIEAFESFCIICDFFGCPTAYRQLLTYFDEKPSCVLDPWEIFVIASKRGDRELAKVALRLSDRASSGQGIDVHKLTSGHVKDVKSGWVLELFNRRYHRMTDGRYREVPWEVVAERFNPC</sequence>
<feature type="region of interest" description="Disordered" evidence="1">
    <location>
        <begin position="736"/>
        <end position="756"/>
    </location>
</feature>
<proteinExistence type="predicted"/>
<feature type="compositionally biased region" description="Pro residues" evidence="1">
    <location>
        <begin position="651"/>
        <end position="666"/>
    </location>
</feature>
<feature type="compositionally biased region" description="Pro residues" evidence="1">
    <location>
        <begin position="408"/>
        <end position="428"/>
    </location>
</feature>
<dbReference type="EMBL" id="CP144542">
    <property type="protein sequence ID" value="WVW81892.1"/>
    <property type="molecule type" value="Genomic_DNA"/>
</dbReference>
<dbReference type="GeneID" id="30206996"/>
<feature type="compositionally biased region" description="Polar residues" evidence="1">
    <location>
        <begin position="382"/>
        <end position="394"/>
    </location>
</feature>
<gene>
    <name evidence="2" type="ORF">I302_02597</name>
    <name evidence="3" type="ORF">I302_103891</name>
</gene>
<feature type="compositionally biased region" description="Low complexity" evidence="1">
    <location>
        <begin position="178"/>
        <end position="197"/>
    </location>
</feature>
<feature type="compositionally biased region" description="Low complexity" evidence="1">
    <location>
        <begin position="431"/>
        <end position="445"/>
    </location>
</feature>
<reference evidence="3" key="2">
    <citation type="submission" date="2013-07" db="EMBL/GenBank/DDBJ databases">
        <authorList>
            <consortium name="The Broad Institute Genome Sequencing Platform"/>
            <person name="Cuomo C."/>
            <person name="Litvintseva A."/>
            <person name="Chen Y."/>
            <person name="Heitman J."/>
            <person name="Sun S."/>
            <person name="Springer D."/>
            <person name="Dromer F."/>
            <person name="Young S.K."/>
            <person name="Zeng Q."/>
            <person name="Gargeya S."/>
            <person name="Fitzgerald M."/>
            <person name="Abouelleil A."/>
            <person name="Alvarado L."/>
            <person name="Berlin A.M."/>
            <person name="Chapman S.B."/>
            <person name="Dewar J."/>
            <person name="Goldberg J."/>
            <person name="Griggs A."/>
            <person name="Gujja S."/>
            <person name="Hansen M."/>
            <person name="Howarth C."/>
            <person name="Imamovic A."/>
            <person name="Larimer J."/>
            <person name="McCowan C."/>
            <person name="Murphy C."/>
            <person name="Pearson M."/>
            <person name="Priest M."/>
            <person name="Roberts A."/>
            <person name="Saif S."/>
            <person name="Shea T."/>
            <person name="Sykes S."/>
            <person name="Wortman J."/>
            <person name="Nusbaum C."/>
            <person name="Birren B."/>
        </authorList>
    </citation>
    <scope>NUCLEOTIDE SEQUENCE</scope>
    <source>
        <strain evidence="3">CBS 10118</strain>
    </source>
</reference>
<feature type="region of interest" description="Disordered" evidence="1">
    <location>
        <begin position="408"/>
        <end position="448"/>
    </location>
</feature>
<protein>
    <submittedName>
        <fullName evidence="2">Uncharacterized protein</fullName>
    </submittedName>
</protein>
<dbReference type="OrthoDB" id="10565986at2759"/>
<feature type="region of interest" description="Disordered" evidence="1">
    <location>
        <begin position="274"/>
        <end position="321"/>
    </location>
</feature>
<feature type="compositionally biased region" description="Low complexity" evidence="1">
    <location>
        <begin position="740"/>
        <end position="756"/>
    </location>
</feature>
<dbReference type="RefSeq" id="XP_019048821.1">
    <property type="nucleotide sequence ID" value="XM_019189259.1"/>
</dbReference>
<feature type="region of interest" description="Disordered" evidence="1">
    <location>
        <begin position="1"/>
        <end position="25"/>
    </location>
</feature>
<evidence type="ECO:0000313" key="2">
    <source>
        <dbReference type="EMBL" id="OCF27751.1"/>
    </source>
</evidence>
<name>A0A1B9G9S4_9TREE</name>
<dbReference type="EMBL" id="KI894019">
    <property type="protein sequence ID" value="OCF27751.1"/>
    <property type="molecule type" value="Genomic_DNA"/>
</dbReference>
<organism evidence="2">
    <name type="scientific">Kwoniella bestiolae CBS 10118</name>
    <dbReference type="NCBI Taxonomy" id="1296100"/>
    <lineage>
        <taxon>Eukaryota</taxon>
        <taxon>Fungi</taxon>
        <taxon>Dikarya</taxon>
        <taxon>Basidiomycota</taxon>
        <taxon>Agaricomycotina</taxon>
        <taxon>Tremellomycetes</taxon>
        <taxon>Tremellales</taxon>
        <taxon>Cryptococcaceae</taxon>
        <taxon>Kwoniella</taxon>
    </lineage>
</organism>
<feature type="region of interest" description="Disordered" evidence="1">
    <location>
        <begin position="349"/>
        <end position="396"/>
    </location>
</feature>
<evidence type="ECO:0000313" key="4">
    <source>
        <dbReference type="Proteomes" id="UP000092730"/>
    </source>
</evidence>